<dbReference type="PANTHER" id="PTHR47566">
    <property type="match status" value="1"/>
</dbReference>
<dbReference type="STRING" id="525918.SAMN05660964_03532"/>
<dbReference type="PROSITE" id="PS51424">
    <property type="entry name" value="ROC"/>
    <property type="match status" value="1"/>
</dbReference>
<dbReference type="Gene3D" id="3.80.10.10">
    <property type="entry name" value="Ribonuclease Inhibitor"/>
    <property type="match status" value="4"/>
</dbReference>
<dbReference type="SUPFAM" id="SSF52540">
    <property type="entry name" value="P-loop containing nucleoside triphosphate hydrolases"/>
    <property type="match status" value="1"/>
</dbReference>
<dbReference type="Pfam" id="PF25497">
    <property type="entry name" value="COR-B"/>
    <property type="match status" value="1"/>
</dbReference>
<proteinExistence type="predicted"/>
<keyword evidence="9" id="KW-0342">GTP-binding</keyword>
<dbReference type="SMART" id="SM00369">
    <property type="entry name" value="LRR_TYP"/>
    <property type="match status" value="8"/>
</dbReference>
<dbReference type="SUPFAM" id="SSF52200">
    <property type="entry name" value="Toll/Interleukin receptor TIR domain"/>
    <property type="match status" value="1"/>
</dbReference>
<dbReference type="OrthoDB" id="6309115at2"/>
<name>A0A1H4GJT6_9GAMM</name>
<dbReference type="Pfam" id="PF16095">
    <property type="entry name" value="COR-A"/>
    <property type="match status" value="1"/>
</dbReference>
<keyword evidence="7" id="KW-0418">Kinase</keyword>
<evidence type="ECO:0000256" key="9">
    <source>
        <dbReference type="ARBA" id="ARBA00023134"/>
    </source>
</evidence>
<dbReference type="Pfam" id="PF13676">
    <property type="entry name" value="TIR_2"/>
    <property type="match status" value="1"/>
</dbReference>
<dbReference type="InterPro" id="IPR025875">
    <property type="entry name" value="Leu-rich_rpt_4"/>
</dbReference>
<evidence type="ECO:0000256" key="7">
    <source>
        <dbReference type="ARBA" id="ARBA00022777"/>
    </source>
</evidence>
<evidence type="ECO:0000256" key="11">
    <source>
        <dbReference type="ARBA" id="ARBA00048679"/>
    </source>
</evidence>
<evidence type="ECO:0000313" key="15">
    <source>
        <dbReference type="Proteomes" id="UP000199397"/>
    </source>
</evidence>
<evidence type="ECO:0000256" key="1">
    <source>
        <dbReference type="ARBA" id="ARBA00012513"/>
    </source>
</evidence>
<dbReference type="PANTHER" id="PTHR47566:SF1">
    <property type="entry name" value="PROTEIN NUD1"/>
    <property type="match status" value="1"/>
</dbReference>
<dbReference type="SMART" id="SM00364">
    <property type="entry name" value="LRR_BAC"/>
    <property type="match status" value="16"/>
</dbReference>
<keyword evidence="2" id="KW-0723">Serine/threonine-protein kinase</keyword>
<keyword evidence="8" id="KW-0067">ATP-binding</keyword>
<protein>
    <recommendedName>
        <fullName evidence="1">non-specific serine/threonine protein kinase</fullName>
        <ecNumber evidence="1">2.7.11.1</ecNumber>
    </recommendedName>
</protein>
<comment type="catalytic activity">
    <reaction evidence="10">
        <text>L-threonyl-[protein] + ATP = O-phospho-L-threonyl-[protein] + ADP + H(+)</text>
        <dbReference type="Rhea" id="RHEA:46608"/>
        <dbReference type="Rhea" id="RHEA-COMP:11060"/>
        <dbReference type="Rhea" id="RHEA-COMP:11605"/>
        <dbReference type="ChEBI" id="CHEBI:15378"/>
        <dbReference type="ChEBI" id="CHEBI:30013"/>
        <dbReference type="ChEBI" id="CHEBI:30616"/>
        <dbReference type="ChEBI" id="CHEBI:61977"/>
        <dbReference type="ChEBI" id="CHEBI:456216"/>
        <dbReference type="EC" id="2.7.11.1"/>
    </reaction>
</comment>
<evidence type="ECO:0000256" key="10">
    <source>
        <dbReference type="ARBA" id="ARBA00047899"/>
    </source>
</evidence>
<evidence type="ECO:0000256" key="4">
    <source>
        <dbReference type="ARBA" id="ARBA00022679"/>
    </source>
</evidence>
<evidence type="ECO:0000256" key="2">
    <source>
        <dbReference type="ARBA" id="ARBA00022527"/>
    </source>
</evidence>
<dbReference type="InterPro" id="IPR057263">
    <property type="entry name" value="COR-B"/>
</dbReference>
<evidence type="ECO:0000256" key="3">
    <source>
        <dbReference type="ARBA" id="ARBA00022614"/>
    </source>
</evidence>
<reference evidence="14 15" key="1">
    <citation type="submission" date="2016-10" db="EMBL/GenBank/DDBJ databases">
        <authorList>
            <person name="de Groot N.N."/>
        </authorList>
    </citation>
    <scope>NUCLEOTIDE SEQUENCE [LARGE SCALE GENOMIC DNA]</scope>
    <source>
        <strain evidence="14 15">DSM 21228</strain>
    </source>
</reference>
<sequence length="1327" mass="150572">MKPTPLEIALERIEECRRTRSISLDLSKLGLDTIPEEVFELTWLEKLDVSGDKENWEHQGIQEISLDIRQLTTLTSFACALSQITDLSSLSTLKYLQSLNCEGNQIIDLSPVSHLTALESLNCNSNQINELFPLRHLKFLKSVDCGFNELSDLSPISYLLQLQSLNCEGNQIIDLSPVSHLTALESLNCNSNQINELFPLHHLKFLKSLDCGFNELSDLSPVSYLLQLQSLNCEGNQIIDLSPVSHLTALESLNCNSNQINELFPLHHLKFLKSLDCGFNELSDLSPVSYLLQLQSLNCEGNQIIDLSPVSHLTALESLNCNSNQINELFPLRHLKFLKSLDCSFNEFSDLSSVSFLLLLKFINCNSNQIIDLSPVNYLIALISINCNNNQINNLALNNLPQLQSLDCSNNNINNLALNNLPQLQSLDCSNNNINNLALNNLPQLQSLDCSNNNINNLALNNLPQLQSLDCSNNNINNLALNNLPQLQSLDCSNNHISNLTLNNPPQLQLLNCSNNQISSLALDNLSQLQSLNCSNNQISSLALDNLSQLQSLDCSNNQISNLMLNNLPHLQSVDCSNNQISDISSLTHLSYLKTLKCFINKISDLSPLNNLTRLQSLFCGGNLIRDFSLIYNWIAESKLTELSLHNSPYSGIPPVLLGRKTNNDKKSCSSLLRIILSNPYMDNGIENIKHYREEILASGSAIQKQLKVQFVGNGRVGKTTLAYVMEHKRPPCESFKSTHGIIIKEIQQLLDGEDDPITLQLWDFGGQEIYHATHRLFLSDDCLYLLLWAEETEEYLDETCHPVSYWLESIHDLGKNSPVILVKNQIDISDKQLSERPVNLSDDLPGANQISHAVKVSAWTGRNMSILRGAIEAVIEELKYRVCLELPTSWLRVQKALKQLNQKSIPFAHFKQLCIKAGVSHAEWFADYLHKTGVLFYREGAFQDQIILDQNWAINAVYRAFDPNKPHRRRIERMGGRFNGEDASLFWADEEVNEQEVYVDFMHNCGICYEPKRQQNQRDNKPFAKHEFIIPALLPLTSKAKTAWGNSRPDDWQLDIEYPFLHRSIIERMILRIGETYEGEPWRTGIFCETDEGQLLLECEYANKQQSTQGRLHFQLRGCQPERLVYALRKLVSETSPHRRYQEYLSKVGAERTLLPEFKDEAMQHPSKLDASKPADKTIKLFISYSHADEAHKERLEKHLKAISRTLPLTAWSDRHLFAGEAVDEQIFQQLNTADIVLLLVSPDFINSDYCFTKEMERALERYQDEGNVVIPVIIRHTASWRNHKIGQIVALPKDGKPLAKWEDADEFWGSVENGIHDQVKKRLQA</sequence>
<keyword evidence="3" id="KW-0433">Leucine-rich repeat</keyword>
<dbReference type="EMBL" id="FNQP01000035">
    <property type="protein sequence ID" value="SEB09865.1"/>
    <property type="molecule type" value="Genomic_DNA"/>
</dbReference>
<dbReference type="Gene3D" id="3.40.50.10140">
    <property type="entry name" value="Toll/interleukin-1 receptor homology (TIR) domain"/>
    <property type="match status" value="1"/>
</dbReference>
<dbReference type="InterPro" id="IPR000157">
    <property type="entry name" value="TIR_dom"/>
</dbReference>
<dbReference type="GO" id="GO:0004674">
    <property type="term" value="F:protein serine/threonine kinase activity"/>
    <property type="evidence" value="ECO:0007669"/>
    <property type="project" value="UniProtKB-KW"/>
</dbReference>
<dbReference type="Gene3D" id="3.40.50.300">
    <property type="entry name" value="P-loop containing nucleotide triphosphate hydrolases"/>
    <property type="match status" value="1"/>
</dbReference>
<comment type="catalytic activity">
    <reaction evidence="11">
        <text>L-seryl-[protein] + ATP = O-phospho-L-seryl-[protein] + ADP + H(+)</text>
        <dbReference type="Rhea" id="RHEA:17989"/>
        <dbReference type="Rhea" id="RHEA-COMP:9863"/>
        <dbReference type="Rhea" id="RHEA-COMP:11604"/>
        <dbReference type="ChEBI" id="CHEBI:15378"/>
        <dbReference type="ChEBI" id="CHEBI:29999"/>
        <dbReference type="ChEBI" id="CHEBI:30616"/>
        <dbReference type="ChEBI" id="CHEBI:83421"/>
        <dbReference type="ChEBI" id="CHEBI:456216"/>
        <dbReference type="EC" id="2.7.11.1"/>
    </reaction>
</comment>
<organism evidence="14 15">
    <name type="scientific">Thiothrix caldifontis</name>
    <dbReference type="NCBI Taxonomy" id="525918"/>
    <lineage>
        <taxon>Bacteria</taxon>
        <taxon>Pseudomonadati</taxon>
        <taxon>Pseudomonadota</taxon>
        <taxon>Gammaproteobacteria</taxon>
        <taxon>Thiotrichales</taxon>
        <taxon>Thiotrichaceae</taxon>
        <taxon>Thiothrix</taxon>
    </lineage>
</organism>
<dbReference type="InterPro" id="IPR001611">
    <property type="entry name" value="Leu-rich_rpt"/>
</dbReference>
<dbReference type="PRINTS" id="PR00449">
    <property type="entry name" value="RASTRNSFRMNG"/>
</dbReference>
<dbReference type="InterPro" id="IPR032675">
    <property type="entry name" value="LRR_dom_sf"/>
</dbReference>
<dbReference type="InterPro" id="IPR032171">
    <property type="entry name" value="COR-A"/>
</dbReference>
<dbReference type="Pfam" id="PF12799">
    <property type="entry name" value="LRR_4"/>
    <property type="match status" value="5"/>
</dbReference>
<dbReference type="SUPFAM" id="SSF52058">
    <property type="entry name" value="L domain-like"/>
    <property type="match status" value="3"/>
</dbReference>
<evidence type="ECO:0000256" key="5">
    <source>
        <dbReference type="ARBA" id="ARBA00022737"/>
    </source>
</evidence>
<dbReference type="InterPro" id="IPR003591">
    <property type="entry name" value="Leu-rich_rpt_typical-subtyp"/>
</dbReference>
<dbReference type="InterPro" id="IPR036388">
    <property type="entry name" value="WH-like_DNA-bd_sf"/>
</dbReference>
<dbReference type="Pfam" id="PF08477">
    <property type="entry name" value="Roc"/>
    <property type="match status" value="1"/>
</dbReference>
<evidence type="ECO:0000256" key="6">
    <source>
        <dbReference type="ARBA" id="ARBA00022741"/>
    </source>
</evidence>
<dbReference type="Proteomes" id="UP000199397">
    <property type="component" value="Unassembled WGS sequence"/>
</dbReference>
<dbReference type="InterPro" id="IPR035897">
    <property type="entry name" value="Toll_tir_struct_dom_sf"/>
</dbReference>
<dbReference type="GO" id="GO:0035591">
    <property type="term" value="F:signaling adaptor activity"/>
    <property type="evidence" value="ECO:0007669"/>
    <property type="project" value="TreeGrafter"/>
</dbReference>
<evidence type="ECO:0000256" key="8">
    <source>
        <dbReference type="ARBA" id="ARBA00022840"/>
    </source>
</evidence>
<dbReference type="InterPro" id="IPR020859">
    <property type="entry name" value="ROC"/>
</dbReference>
<gene>
    <name evidence="14" type="ORF">SAMN05660964_03532</name>
</gene>
<dbReference type="PROSITE" id="PS51450">
    <property type="entry name" value="LRR"/>
    <property type="match status" value="15"/>
</dbReference>
<dbReference type="GO" id="GO:0007165">
    <property type="term" value="P:signal transduction"/>
    <property type="evidence" value="ECO:0007669"/>
    <property type="project" value="InterPro"/>
</dbReference>
<keyword evidence="15" id="KW-1185">Reference proteome</keyword>
<keyword evidence="4" id="KW-0808">Transferase</keyword>
<evidence type="ECO:0000313" key="14">
    <source>
        <dbReference type="EMBL" id="SEB09865.1"/>
    </source>
</evidence>
<accession>A0A1H4GJT6</accession>
<dbReference type="GO" id="GO:0005524">
    <property type="term" value="F:ATP binding"/>
    <property type="evidence" value="ECO:0007669"/>
    <property type="project" value="UniProtKB-KW"/>
</dbReference>
<evidence type="ECO:0000259" key="13">
    <source>
        <dbReference type="PROSITE" id="PS51424"/>
    </source>
</evidence>
<dbReference type="SMART" id="SM00255">
    <property type="entry name" value="TIR"/>
    <property type="match status" value="1"/>
</dbReference>
<dbReference type="Gene3D" id="1.10.10.10">
    <property type="entry name" value="Winged helix-like DNA-binding domain superfamily/Winged helix DNA-binding domain"/>
    <property type="match status" value="1"/>
</dbReference>
<dbReference type="EC" id="2.7.11.1" evidence="1"/>
<dbReference type="InterPro" id="IPR027417">
    <property type="entry name" value="P-loop_NTPase"/>
</dbReference>
<dbReference type="PROSITE" id="PS50104">
    <property type="entry name" value="TIR"/>
    <property type="match status" value="1"/>
</dbReference>
<evidence type="ECO:0000259" key="12">
    <source>
        <dbReference type="PROSITE" id="PS50104"/>
    </source>
</evidence>
<dbReference type="InterPro" id="IPR052574">
    <property type="entry name" value="CDIRP"/>
</dbReference>
<feature type="domain" description="TIR" evidence="12">
    <location>
        <begin position="1178"/>
        <end position="1327"/>
    </location>
</feature>
<keyword evidence="5" id="KW-0677">Repeat</keyword>
<keyword evidence="6" id="KW-0547">Nucleotide-binding</keyword>
<dbReference type="Gene3D" id="3.30.70.1390">
    <property type="entry name" value="ROC domain from the Parkinson's disease-associated leucine-rich repeat kinase 2"/>
    <property type="match status" value="1"/>
</dbReference>
<feature type="domain" description="Roc" evidence="13">
    <location>
        <begin position="700"/>
        <end position="879"/>
    </location>
</feature>